<evidence type="ECO:0000256" key="5">
    <source>
        <dbReference type="ARBA" id="ARBA00023136"/>
    </source>
</evidence>
<organism evidence="7 8">
    <name type="scientific">Anaeromonas frigoriresistens</name>
    <dbReference type="NCBI Taxonomy" id="2683708"/>
    <lineage>
        <taxon>Bacteria</taxon>
        <taxon>Bacillati</taxon>
        <taxon>Bacillota</taxon>
        <taxon>Tissierellia</taxon>
        <taxon>Tissierellales</taxon>
        <taxon>Thermohalobacteraceae</taxon>
        <taxon>Anaeromonas</taxon>
    </lineage>
</organism>
<dbReference type="NCBIfam" id="NF008611">
    <property type="entry name" value="PRK11588.1"/>
    <property type="match status" value="1"/>
</dbReference>
<keyword evidence="3 6" id="KW-0812">Transmembrane</keyword>
<feature type="transmembrane region" description="Helical" evidence="6">
    <location>
        <begin position="20"/>
        <end position="37"/>
    </location>
</feature>
<dbReference type="Proteomes" id="UP000724672">
    <property type="component" value="Unassembled WGS sequence"/>
</dbReference>
<feature type="transmembrane region" description="Helical" evidence="6">
    <location>
        <begin position="364"/>
        <end position="382"/>
    </location>
</feature>
<feature type="transmembrane region" description="Helical" evidence="6">
    <location>
        <begin position="196"/>
        <end position="213"/>
    </location>
</feature>
<dbReference type="EMBL" id="WSFT01000019">
    <property type="protein sequence ID" value="MBS4537677.1"/>
    <property type="molecule type" value="Genomic_DNA"/>
</dbReference>
<reference evidence="7" key="1">
    <citation type="submission" date="2019-12" db="EMBL/GenBank/DDBJ databases">
        <title>Clostridiaceae gen. nov. sp. nov., isolated from sediment in Xinjiang, China.</title>
        <authorList>
            <person name="Zhang R."/>
        </authorList>
    </citation>
    <scope>NUCLEOTIDE SEQUENCE</scope>
    <source>
        <strain evidence="7">D2Q-11</strain>
    </source>
</reference>
<comment type="caution">
    <text evidence="7">The sequence shown here is derived from an EMBL/GenBank/DDBJ whole genome shotgun (WGS) entry which is preliminary data.</text>
</comment>
<keyword evidence="2" id="KW-1003">Cell membrane</keyword>
<name>A0A942V078_9FIRM</name>
<feature type="transmembrane region" description="Helical" evidence="6">
    <location>
        <begin position="403"/>
        <end position="425"/>
    </location>
</feature>
<dbReference type="AlphaFoldDB" id="A0A942V078"/>
<sequence length="556" mass="59738">MSTKSKEFNKPRAWQMPDTYVIIFCVVLVAALLTYLIPVGSFDVNYKVVNTDNRAIEVDGDGNFEAGGKNFAIQGNEVFDSGGEVLLTVEDEAVEYRDENDNLMFIAMKEYGDYQPALNEDGEKIKEGIPLFKGGGELGVLNYVFEGLVSGSKWGSAVGVVAFILIIGGAFGIILRTGAIEAGLLKMIDKTKGMEIAIIPVIFILFAVGGAVFGMGEEAIAFAMIIVPLVIGLGYDAITGIMITYVATQIGFATSWMNPFSVQIAQGVAGVRVGSGMGFRVFMFIFFTTMGVLYTLWYARRIKKDPTRSISYHSDAYFRDDFKENAALNVKFGIGHILVLLTILAGIVWLVWGVMAHAWYIPEIASQFFVMGLVAGIIGVIFKLDGMRINDIASSFRNGAKDLLGAALVVGMAKGIVLVLGGAAATEASVLNTILNGMGNAIDGLGTAASAWVMFLFQSVFNFFVVSGSGQAALTMPLMAPLAELVGVTKQVAVLAFQLGDGFTNLIVPTSASLMGVLGVARLDWSKWAKFQIKFQGVLFVFGSVFVIIAVLMGYR</sequence>
<dbReference type="PANTHER" id="PTHR43652:SF2">
    <property type="entry name" value="BASIC AMINO ACID ANTIPORTER YFCC-RELATED"/>
    <property type="match status" value="1"/>
</dbReference>
<evidence type="ECO:0000256" key="1">
    <source>
        <dbReference type="ARBA" id="ARBA00004651"/>
    </source>
</evidence>
<feature type="transmembrane region" description="Helical" evidence="6">
    <location>
        <begin position="219"/>
        <end position="238"/>
    </location>
</feature>
<evidence type="ECO:0000256" key="2">
    <source>
        <dbReference type="ARBA" id="ARBA00022475"/>
    </source>
</evidence>
<feature type="transmembrane region" description="Helical" evidence="6">
    <location>
        <begin position="445"/>
        <end position="466"/>
    </location>
</feature>
<evidence type="ECO:0000313" key="8">
    <source>
        <dbReference type="Proteomes" id="UP000724672"/>
    </source>
</evidence>
<evidence type="ECO:0000256" key="4">
    <source>
        <dbReference type="ARBA" id="ARBA00022989"/>
    </source>
</evidence>
<feature type="transmembrane region" description="Helical" evidence="6">
    <location>
        <begin position="332"/>
        <end position="352"/>
    </location>
</feature>
<accession>A0A942V078</accession>
<protein>
    <submittedName>
        <fullName evidence="7">Basic amino acid antiporter YfcC</fullName>
    </submittedName>
</protein>
<feature type="transmembrane region" description="Helical" evidence="6">
    <location>
        <begin position="281"/>
        <end position="299"/>
    </location>
</feature>
<feature type="transmembrane region" description="Helical" evidence="6">
    <location>
        <begin position="154"/>
        <end position="175"/>
    </location>
</feature>
<dbReference type="PANTHER" id="PTHR43652">
    <property type="entry name" value="BASIC AMINO ACID ANTIPORTER YFCC-RELATED"/>
    <property type="match status" value="1"/>
</dbReference>
<evidence type="ECO:0000256" key="6">
    <source>
        <dbReference type="SAM" id="Phobius"/>
    </source>
</evidence>
<evidence type="ECO:0000256" key="3">
    <source>
        <dbReference type="ARBA" id="ARBA00022692"/>
    </source>
</evidence>
<dbReference type="GO" id="GO:0005886">
    <property type="term" value="C:plasma membrane"/>
    <property type="evidence" value="ECO:0007669"/>
    <property type="project" value="UniProtKB-SubCell"/>
</dbReference>
<comment type="subcellular location">
    <subcellularLocation>
        <location evidence="1">Cell membrane</location>
        <topology evidence="1">Multi-pass membrane protein</topology>
    </subcellularLocation>
</comment>
<dbReference type="Pfam" id="PF03606">
    <property type="entry name" value="DcuC"/>
    <property type="match status" value="1"/>
</dbReference>
<dbReference type="InterPro" id="IPR051679">
    <property type="entry name" value="DASS-Related_Transporters"/>
</dbReference>
<dbReference type="RefSeq" id="WP_203365598.1">
    <property type="nucleotide sequence ID" value="NZ_WSFT01000019.1"/>
</dbReference>
<proteinExistence type="predicted"/>
<dbReference type="InterPro" id="IPR018385">
    <property type="entry name" value="C4_dicarb_anaerob_car-like"/>
</dbReference>
<keyword evidence="5 6" id="KW-0472">Membrane</keyword>
<feature type="transmembrane region" description="Helical" evidence="6">
    <location>
        <begin position="537"/>
        <end position="555"/>
    </location>
</feature>
<keyword evidence="8" id="KW-1185">Reference proteome</keyword>
<gene>
    <name evidence="7" type="primary">yfcC</name>
    <name evidence="7" type="ORF">GOQ27_04335</name>
</gene>
<keyword evidence="4 6" id="KW-1133">Transmembrane helix</keyword>
<evidence type="ECO:0000313" key="7">
    <source>
        <dbReference type="EMBL" id="MBS4537677.1"/>
    </source>
</evidence>